<sequence length="195" mass="22381">MEAMLRAIEFDINVALWDEAVLEKDNDIIRGLEDRQIDGASVYNVIHQGLAADLSVTLWRLYDLGSKRFKPNKRETSSIPLLIRLVRQKRCTDYYIDQAKNWSSAYSCSELDAHSCEQAIKKAVETYNSPMKGRGPSSFKKLQAIRNYRIAHRKIDDVNKCFLRYKDLFEIIEPAVIITENLKLATTGHNLSLAE</sequence>
<reference evidence="2 3" key="1">
    <citation type="submission" date="2019-07" db="EMBL/GenBank/DDBJ databases">
        <title>Whole genome shotgun sequence of Methylobacterium gnaphalii NBRC 107716.</title>
        <authorList>
            <person name="Hosoyama A."/>
            <person name="Uohara A."/>
            <person name="Ohji S."/>
            <person name="Ichikawa N."/>
        </authorList>
    </citation>
    <scope>NUCLEOTIDE SEQUENCE [LARGE SCALE GENOMIC DNA]</scope>
    <source>
        <strain evidence="2 3">NBRC 107716</strain>
    </source>
</reference>
<evidence type="ECO:0000259" key="1">
    <source>
        <dbReference type="Pfam" id="PF18734"/>
    </source>
</evidence>
<proteinExistence type="predicted"/>
<name>A0A512JRJ3_9HYPH</name>
<dbReference type="AlphaFoldDB" id="A0A512JRJ3"/>
<feature type="domain" description="HEPN AbiU2-like" evidence="1">
    <location>
        <begin position="41"/>
        <end position="189"/>
    </location>
</feature>
<dbReference type="OrthoDB" id="8450218at2"/>
<dbReference type="Pfam" id="PF18734">
    <property type="entry name" value="HEPN_AbiU2"/>
    <property type="match status" value="1"/>
</dbReference>
<dbReference type="Proteomes" id="UP000321750">
    <property type="component" value="Unassembled WGS sequence"/>
</dbReference>
<keyword evidence="3" id="KW-1185">Reference proteome</keyword>
<protein>
    <recommendedName>
        <fullName evidence="1">HEPN AbiU2-like domain-containing protein</fullName>
    </recommendedName>
</protein>
<dbReference type="InterPro" id="IPR040704">
    <property type="entry name" value="HEPN_AbiU2"/>
</dbReference>
<organism evidence="2 3">
    <name type="scientific">Methylobacterium gnaphalii</name>
    <dbReference type="NCBI Taxonomy" id="1010610"/>
    <lineage>
        <taxon>Bacteria</taxon>
        <taxon>Pseudomonadati</taxon>
        <taxon>Pseudomonadota</taxon>
        <taxon>Alphaproteobacteria</taxon>
        <taxon>Hyphomicrobiales</taxon>
        <taxon>Methylobacteriaceae</taxon>
        <taxon>Methylobacterium</taxon>
    </lineage>
</organism>
<accession>A0A512JRJ3</accession>
<gene>
    <name evidence="2" type="ORF">MGN01_44220</name>
</gene>
<comment type="caution">
    <text evidence="2">The sequence shown here is derived from an EMBL/GenBank/DDBJ whole genome shotgun (WGS) entry which is preliminary data.</text>
</comment>
<evidence type="ECO:0000313" key="2">
    <source>
        <dbReference type="EMBL" id="GEP12577.1"/>
    </source>
</evidence>
<dbReference type="RefSeq" id="WP_147048927.1">
    <property type="nucleotide sequence ID" value="NZ_BJZV01000049.1"/>
</dbReference>
<dbReference type="EMBL" id="BJZV01000049">
    <property type="protein sequence ID" value="GEP12577.1"/>
    <property type="molecule type" value="Genomic_DNA"/>
</dbReference>
<evidence type="ECO:0000313" key="3">
    <source>
        <dbReference type="Proteomes" id="UP000321750"/>
    </source>
</evidence>